<evidence type="ECO:0000313" key="7">
    <source>
        <dbReference type="EMBL" id="AEM59366.1"/>
    </source>
</evidence>
<evidence type="ECO:0000256" key="2">
    <source>
        <dbReference type="ARBA" id="ARBA00022485"/>
    </source>
</evidence>
<name>G0I0E5_HALHT</name>
<dbReference type="GO" id="GO:0051539">
    <property type="term" value="F:4 iron, 4 sulfur cluster binding"/>
    <property type="evidence" value="ECO:0007669"/>
    <property type="project" value="UniProtKB-KW"/>
</dbReference>
<dbReference type="eggNOG" id="arCOG04537">
    <property type="taxonomic scope" value="Archaea"/>
</dbReference>
<evidence type="ECO:0000259" key="6">
    <source>
        <dbReference type="SMART" id="SM00928"/>
    </source>
</evidence>
<comment type="similarity">
    <text evidence="1">Belongs to the complex I 51 kDa subunit family.</text>
</comment>
<dbReference type="Pfam" id="PF10589">
    <property type="entry name" value="NADH_4Fe-4S"/>
    <property type="match status" value="1"/>
</dbReference>
<accession>G0I0E5</accession>
<dbReference type="PANTHER" id="PTHR43578:SF3">
    <property type="entry name" value="NADH-QUINONE OXIDOREDUCTASE SUBUNIT F"/>
    <property type="match status" value="1"/>
</dbReference>
<evidence type="ECO:0000256" key="1">
    <source>
        <dbReference type="ARBA" id="ARBA00007523"/>
    </source>
</evidence>
<dbReference type="HOGENOM" id="CLU_537063_0_0_2"/>
<proteinExistence type="inferred from homology"/>
<gene>
    <name evidence="7" type="primary">nuoF</name>
    <name evidence="7" type="ordered locus">HAH_5233</name>
</gene>
<dbReference type="InterPro" id="IPR037207">
    <property type="entry name" value="Nuop51_4Fe4S-bd_sf"/>
</dbReference>
<dbReference type="Proteomes" id="UP000005629">
    <property type="component" value="Plasmid pHH400"/>
</dbReference>
<keyword evidence="4" id="KW-0408">Iron</keyword>
<dbReference type="InterPro" id="IPR037225">
    <property type="entry name" value="Nuo51_FMN-bd_sf"/>
</dbReference>
<dbReference type="SMART" id="SM00928">
    <property type="entry name" value="NADH_4Fe-4S"/>
    <property type="match status" value="1"/>
</dbReference>
<reference evidence="7 8" key="1">
    <citation type="journal article" date="2011" name="J. Bacteriol.">
        <title>Complete genome sequence of Haloarcula hispanica, a model haloarchaeon for studying genetics, metabolism, and virus-host interaction.</title>
        <authorList>
            <person name="Liu H."/>
            <person name="Wu Z."/>
            <person name="Li M."/>
            <person name="Zhang F."/>
            <person name="Zheng H."/>
            <person name="Han J."/>
            <person name="Liu J."/>
            <person name="Zhou J."/>
            <person name="Wang S."/>
            <person name="Xiang H."/>
        </authorList>
    </citation>
    <scope>NUCLEOTIDE SEQUENCE [LARGE SCALE GENOMIC DNA]</scope>
    <source>
        <strain evidence="8">ATCC 33960 / DSM 4426 / JCM 8911 / NBRC 102182 / NCIMB 2187 / VKM B-1755</strain>
        <plasmid evidence="7 8">pHH400</plasmid>
    </source>
</reference>
<dbReference type="SUPFAM" id="SSF142019">
    <property type="entry name" value="Nqo1 FMN-binding domain-like"/>
    <property type="match status" value="1"/>
</dbReference>
<geneLocation type="plasmid" evidence="7 8">
    <name>pHH400</name>
</geneLocation>
<keyword evidence="3" id="KW-0479">Metal-binding</keyword>
<dbReference type="EMBL" id="CP002923">
    <property type="protein sequence ID" value="AEM59366.1"/>
    <property type="molecule type" value="Genomic_DNA"/>
</dbReference>
<sequence>MWVDDATATSGPGTARLGFLIVQHEAQSMTRETTALAHSTAVRVSTDGRSQNGDRVLAAARTTADSTPVVRTGPTGITAATPLVMVTRSGRTAFYSDPSPATVRDLIDELEAGTVPTADADAVVEHDPETASLPAPERGPLSVGRRNVLGPCGWVAPLSPADWSFVSTQRTADVAAGAGLLGRGRGDAAADEPVADTWETASETDGDPVVVCNANDASDLPTGDDTLLSGTPMAVLDGIAAVAEYVDAGDAVVYVNESETDLQAHLREAIDAAADTLPVVPQLVAGPDEFRAGEPTAALEALEGADRVEPRLQPPSPAKRGLYGRPTVVHTPRTFAQVQRAVAEPDSVDADAADPGTRIVTVTGDVANQATVELRSSASLAAVREAVEMDGSFKMACVGGVLGGVTRGLDMAPTAQSLRTAGLGTNGVVELFDSDRCTVETVGKRARFASMENSGRCVPGREGTKQLAELLRDIYDGSFESDKIRELGRVMRQSSNCQTGAHAPRPVSTAIDEFEPEFRAHTDGHCPSGTCTEKL</sequence>
<dbReference type="EC" id="1.6.5.3" evidence="7"/>
<dbReference type="InterPro" id="IPR011538">
    <property type="entry name" value="Nuo51_FMN-bd"/>
</dbReference>
<dbReference type="Pfam" id="PF01512">
    <property type="entry name" value="Complex1_51K"/>
    <property type="match status" value="1"/>
</dbReference>
<organism evidence="7 8">
    <name type="scientific">Haloarcula hispanica (strain ATCC 33960 / DSM 4426 / JCM 8911 / NBRC 102182 / NCIMB 2187 / VKM B-1755)</name>
    <dbReference type="NCBI Taxonomy" id="634497"/>
    <lineage>
        <taxon>Archaea</taxon>
        <taxon>Methanobacteriati</taxon>
        <taxon>Methanobacteriota</taxon>
        <taxon>Stenosarchaea group</taxon>
        <taxon>Halobacteria</taxon>
        <taxon>Halobacteriales</taxon>
        <taxon>Haloarculaceae</taxon>
        <taxon>Haloarcula</taxon>
    </lineage>
</organism>
<keyword evidence="7" id="KW-0614">Plasmid</keyword>
<dbReference type="Gene3D" id="3.40.50.11540">
    <property type="entry name" value="NADH-ubiquinone oxidoreductase 51kDa subunit"/>
    <property type="match status" value="1"/>
</dbReference>
<keyword evidence="2" id="KW-0004">4Fe-4S</keyword>
<dbReference type="GO" id="GO:0046872">
    <property type="term" value="F:metal ion binding"/>
    <property type="evidence" value="ECO:0007669"/>
    <property type="project" value="UniProtKB-KW"/>
</dbReference>
<feature type="domain" description="NADH-ubiquinone oxidoreductase 51kDa subunit iron-sulphur binding" evidence="6">
    <location>
        <begin position="439"/>
        <end position="484"/>
    </location>
</feature>
<evidence type="ECO:0000256" key="4">
    <source>
        <dbReference type="ARBA" id="ARBA00023004"/>
    </source>
</evidence>
<evidence type="ECO:0000256" key="3">
    <source>
        <dbReference type="ARBA" id="ARBA00022723"/>
    </source>
</evidence>
<dbReference type="PANTHER" id="PTHR43578">
    <property type="entry name" value="NADH-QUINONE OXIDOREDUCTASE SUBUNIT F"/>
    <property type="match status" value="1"/>
</dbReference>
<keyword evidence="5" id="KW-0411">Iron-sulfur</keyword>
<dbReference type="SUPFAM" id="SSF140490">
    <property type="entry name" value="Nqo1C-terminal domain-like"/>
    <property type="match status" value="1"/>
</dbReference>
<dbReference type="Gene3D" id="3.10.20.600">
    <property type="match status" value="1"/>
</dbReference>
<dbReference type="AlphaFoldDB" id="G0I0E5"/>
<dbReference type="GO" id="GO:0016491">
    <property type="term" value="F:oxidoreductase activity"/>
    <property type="evidence" value="ECO:0007669"/>
    <property type="project" value="UniProtKB-KW"/>
</dbReference>
<keyword evidence="7" id="KW-0830">Ubiquinone</keyword>
<evidence type="ECO:0000256" key="5">
    <source>
        <dbReference type="ARBA" id="ARBA00023014"/>
    </source>
</evidence>
<dbReference type="InterPro" id="IPR019575">
    <property type="entry name" value="Nuop51_4Fe4S-bd"/>
</dbReference>
<dbReference type="KEGG" id="hhi:HAH_5233"/>
<evidence type="ECO:0000313" key="8">
    <source>
        <dbReference type="Proteomes" id="UP000005629"/>
    </source>
</evidence>
<dbReference type="Gene3D" id="1.20.1440.230">
    <property type="entry name" value="NADH-ubiquinone oxidoreductase 51kDa subunit, iron-sulphur binding domain"/>
    <property type="match status" value="1"/>
</dbReference>
<keyword evidence="7" id="KW-0560">Oxidoreductase</keyword>
<protein>
    <submittedName>
        <fullName evidence="7">NADH dehydrogenase, subunit F (Ubiquinone)</fullName>
        <ecNumber evidence="7">1.6.5.3</ecNumber>
    </submittedName>
</protein>